<feature type="compositionally biased region" description="Basic and acidic residues" evidence="3">
    <location>
        <begin position="235"/>
        <end position="246"/>
    </location>
</feature>
<dbReference type="RefSeq" id="WP_101519847.1">
    <property type="nucleotide sequence ID" value="NZ_PKLZ01000001.1"/>
</dbReference>
<comment type="caution">
    <text evidence="5">The sequence shown here is derived from an EMBL/GenBank/DDBJ whole genome shotgun (WGS) entry which is preliminary data.</text>
</comment>
<evidence type="ECO:0000313" key="5">
    <source>
        <dbReference type="EMBL" id="PLW84211.1"/>
    </source>
</evidence>
<dbReference type="InterPro" id="IPR006164">
    <property type="entry name" value="DNA_bd_Ku70/Ku80"/>
</dbReference>
<dbReference type="Pfam" id="PF02735">
    <property type="entry name" value="Ku"/>
    <property type="match status" value="1"/>
</dbReference>
<dbReference type="SMART" id="SM00559">
    <property type="entry name" value="Ku78"/>
    <property type="match status" value="1"/>
</dbReference>
<dbReference type="GO" id="GO:0003690">
    <property type="term" value="F:double-stranded DNA binding"/>
    <property type="evidence" value="ECO:0007669"/>
    <property type="project" value="UniProtKB-UniRule"/>
</dbReference>
<gene>
    <name evidence="2" type="primary">ku</name>
    <name evidence="5" type="ORF">CWI75_02375</name>
</gene>
<dbReference type="EMBL" id="PKLZ01000001">
    <property type="protein sequence ID" value="PLW84211.1"/>
    <property type="molecule type" value="Genomic_DNA"/>
</dbReference>
<keyword evidence="2" id="KW-0233">DNA recombination</keyword>
<dbReference type="AlphaFoldDB" id="A0A2N5Y745"/>
<keyword evidence="2" id="KW-0227">DNA damage</keyword>
<feature type="domain" description="Ku" evidence="4">
    <location>
        <begin position="54"/>
        <end position="181"/>
    </location>
</feature>
<sequence length="258" mass="29588">MAARAIWKGVIHFGGIAVPVKLFSAVADRNVHFRLLHKKDHSPVRQAMVNPETQEIVPYNETRRAYISSGGREVILTQEELEELKPEKSREIAILAFLPPEAIDHRWYDRPYYLGPDGAEDKYAALTQALQAQDREGLARWVMRNKEYLGALRPFEGYLMLISLRHEEQVVSAEELEPPGGKPLDKRELEMARQLIGMLEARFEPGDYRDDYRHQVLELIDKKQKGGRIRRAPRRKTEETPEDLGKALEASLKSVSHG</sequence>
<evidence type="ECO:0000313" key="6">
    <source>
        <dbReference type="Proteomes" id="UP000234845"/>
    </source>
</evidence>
<dbReference type="PANTHER" id="PTHR41251:SF1">
    <property type="entry name" value="NON-HOMOLOGOUS END JOINING PROTEIN KU"/>
    <property type="match status" value="1"/>
</dbReference>
<dbReference type="Proteomes" id="UP000234845">
    <property type="component" value="Unassembled WGS sequence"/>
</dbReference>
<name>A0A2N5Y745_9GAMM</name>
<dbReference type="GO" id="GO:0006303">
    <property type="term" value="P:double-strand break repair via nonhomologous end joining"/>
    <property type="evidence" value="ECO:0007669"/>
    <property type="project" value="UniProtKB-UniRule"/>
</dbReference>
<proteinExistence type="inferred from homology"/>
<dbReference type="InterPro" id="IPR009187">
    <property type="entry name" value="Prok_Ku"/>
</dbReference>
<evidence type="ECO:0000256" key="3">
    <source>
        <dbReference type="SAM" id="MobiDB-lite"/>
    </source>
</evidence>
<keyword evidence="1 2" id="KW-0238">DNA-binding</keyword>
<evidence type="ECO:0000256" key="2">
    <source>
        <dbReference type="HAMAP-Rule" id="MF_01875"/>
    </source>
</evidence>
<evidence type="ECO:0000259" key="4">
    <source>
        <dbReference type="SMART" id="SM00559"/>
    </source>
</evidence>
<dbReference type="PIRSF" id="PIRSF006493">
    <property type="entry name" value="Prok_Ku"/>
    <property type="match status" value="1"/>
</dbReference>
<organism evidence="5 6">
    <name type="scientific">Kineobactrum sediminis</name>
    <dbReference type="NCBI Taxonomy" id="1905677"/>
    <lineage>
        <taxon>Bacteria</taxon>
        <taxon>Pseudomonadati</taxon>
        <taxon>Pseudomonadota</taxon>
        <taxon>Gammaproteobacteria</taxon>
        <taxon>Cellvibrionales</taxon>
        <taxon>Halieaceae</taxon>
        <taxon>Kineobactrum</taxon>
    </lineage>
</organism>
<feature type="region of interest" description="Disordered" evidence="3">
    <location>
        <begin position="227"/>
        <end position="258"/>
    </location>
</feature>
<dbReference type="InterPro" id="IPR016194">
    <property type="entry name" value="SPOC-like_C_dom_sf"/>
</dbReference>
<comment type="similarity">
    <text evidence="2">Belongs to the prokaryotic Ku family.</text>
</comment>
<dbReference type="NCBIfam" id="TIGR02772">
    <property type="entry name" value="Ku_bact"/>
    <property type="match status" value="1"/>
</dbReference>
<comment type="subunit">
    <text evidence="2">Homodimer. Interacts with LigD.</text>
</comment>
<dbReference type="HAMAP" id="MF_01875">
    <property type="entry name" value="Prokaryotic_Ku"/>
    <property type="match status" value="1"/>
</dbReference>
<keyword evidence="6" id="KW-1185">Reference proteome</keyword>
<dbReference type="PANTHER" id="PTHR41251">
    <property type="entry name" value="NON-HOMOLOGOUS END JOINING PROTEIN KU"/>
    <property type="match status" value="1"/>
</dbReference>
<keyword evidence="2" id="KW-0234">DNA repair</keyword>
<dbReference type="GO" id="GO:0006310">
    <property type="term" value="P:DNA recombination"/>
    <property type="evidence" value="ECO:0007669"/>
    <property type="project" value="UniProtKB-KW"/>
</dbReference>
<protein>
    <recommendedName>
        <fullName evidence="2">Non-homologous end joining protein Ku</fullName>
    </recommendedName>
</protein>
<evidence type="ECO:0000256" key="1">
    <source>
        <dbReference type="ARBA" id="ARBA00023125"/>
    </source>
</evidence>
<dbReference type="Gene3D" id="2.40.290.10">
    <property type="match status" value="1"/>
</dbReference>
<dbReference type="OrthoDB" id="9795084at2"/>
<dbReference type="SUPFAM" id="SSF100939">
    <property type="entry name" value="SPOC domain-like"/>
    <property type="match status" value="1"/>
</dbReference>
<comment type="function">
    <text evidence="2">With LigD forms a non-homologous end joining (NHEJ) DNA repair enzyme, which repairs dsDNA breaks with reduced fidelity. Binds linear dsDNA with 5'- and 3'- overhangs but not closed circular dsDNA nor ssDNA. Recruits and stimulates the ligase activity of LigD.</text>
</comment>
<reference evidence="6" key="1">
    <citation type="submission" date="2017-11" db="EMBL/GenBank/DDBJ databases">
        <title>The draft genome sequence of Chromatocurvus sp. F02.</title>
        <authorList>
            <person name="Du Z.-J."/>
            <person name="Chang Y.-Q."/>
        </authorList>
    </citation>
    <scope>NUCLEOTIDE SEQUENCE [LARGE SCALE GENOMIC DNA]</scope>
    <source>
        <strain evidence="6">F02</strain>
    </source>
</reference>
<accession>A0A2N5Y745</accession>